<dbReference type="InterPro" id="IPR036388">
    <property type="entry name" value="WH-like_DNA-bd_sf"/>
</dbReference>
<dbReference type="EMBL" id="LIRB01000118">
    <property type="protein sequence ID" value="KWX78576.1"/>
    <property type="molecule type" value="Genomic_DNA"/>
</dbReference>
<dbReference type="GO" id="GO:0003677">
    <property type="term" value="F:DNA binding"/>
    <property type="evidence" value="ECO:0007669"/>
    <property type="project" value="UniProtKB-KW"/>
</dbReference>
<protein>
    <recommendedName>
        <fullName evidence="7">CopY family transcriptional regulator</fullName>
    </recommendedName>
</protein>
<organism evidence="5 6">
    <name type="scientific">Paenibacillus riograndensis</name>
    <dbReference type="NCBI Taxonomy" id="483937"/>
    <lineage>
        <taxon>Bacteria</taxon>
        <taxon>Bacillati</taxon>
        <taxon>Bacillota</taxon>
        <taxon>Bacilli</taxon>
        <taxon>Bacillales</taxon>
        <taxon>Paenibacillaceae</taxon>
        <taxon>Paenibacillus</taxon>
        <taxon>Paenibacillus sonchi group</taxon>
    </lineage>
</organism>
<dbReference type="OrthoDB" id="1849040at2"/>
<dbReference type="RefSeq" id="WP_060860177.1">
    <property type="nucleotide sequence ID" value="NZ_LIRB01000118.1"/>
</dbReference>
<comment type="similarity">
    <text evidence="1">Belongs to the BlaI transcriptional regulatory family.</text>
</comment>
<reference evidence="5 6" key="1">
    <citation type="submission" date="2015-08" db="EMBL/GenBank/DDBJ databases">
        <title>Genomes of Paenibacillus riograndensis.</title>
        <authorList>
            <person name="Sant'Anna F.H."/>
            <person name="Souza R."/>
            <person name="Ambrosini A."/>
            <person name="Bach E."/>
            <person name="Fernandes G."/>
            <person name="Balsanelli E."/>
            <person name="Baura V.A."/>
            <person name="Pedrosa F.O."/>
            <person name="Souza E.M."/>
            <person name="Passaglia L."/>
        </authorList>
    </citation>
    <scope>NUCLEOTIDE SEQUENCE [LARGE SCALE GENOMIC DNA]</scope>
    <source>
        <strain evidence="5 6">CAS34</strain>
    </source>
</reference>
<dbReference type="InterPro" id="IPR036390">
    <property type="entry name" value="WH_DNA-bd_sf"/>
</dbReference>
<dbReference type="InterPro" id="IPR005650">
    <property type="entry name" value="BlaI_family"/>
</dbReference>
<evidence type="ECO:0000256" key="2">
    <source>
        <dbReference type="ARBA" id="ARBA00023015"/>
    </source>
</evidence>
<gene>
    <name evidence="5" type="ORF">AMQ84_09480</name>
</gene>
<dbReference type="Gene3D" id="1.10.4040.10">
    <property type="entry name" value="Penicillinase repressor domain"/>
    <property type="match status" value="1"/>
</dbReference>
<evidence type="ECO:0000256" key="3">
    <source>
        <dbReference type="ARBA" id="ARBA00023125"/>
    </source>
</evidence>
<dbReference type="Gene3D" id="1.10.10.10">
    <property type="entry name" value="Winged helix-like DNA-binding domain superfamily/Winged helix DNA-binding domain"/>
    <property type="match status" value="1"/>
</dbReference>
<evidence type="ECO:0000313" key="5">
    <source>
        <dbReference type="EMBL" id="KWX78576.1"/>
    </source>
</evidence>
<dbReference type="Proteomes" id="UP000070475">
    <property type="component" value="Unassembled WGS sequence"/>
</dbReference>
<sequence>MNPAEKISDAELEILKVLWANSTPLSERQIIDALNDDNNWHRATIQTLLRRLCDKGVVEKVKQEIFYYSARVTEDEYARERTSDLLNKVYGGSAKNLVSAMLGSNILSEKDIEDLGDYWKKRKTEK</sequence>
<evidence type="ECO:0000256" key="4">
    <source>
        <dbReference type="ARBA" id="ARBA00023163"/>
    </source>
</evidence>
<name>A0A132U563_9BACL</name>
<keyword evidence="4" id="KW-0804">Transcription</keyword>
<dbReference type="Pfam" id="PF03965">
    <property type="entry name" value="Penicillinase_R"/>
    <property type="match status" value="1"/>
</dbReference>
<dbReference type="PATRIC" id="fig|483937.3.peg.3618"/>
<dbReference type="GO" id="GO:0045892">
    <property type="term" value="P:negative regulation of DNA-templated transcription"/>
    <property type="evidence" value="ECO:0007669"/>
    <property type="project" value="InterPro"/>
</dbReference>
<keyword evidence="2" id="KW-0805">Transcription regulation</keyword>
<dbReference type="PIRSF" id="PIRSF019455">
    <property type="entry name" value="CopR_AtkY"/>
    <property type="match status" value="1"/>
</dbReference>
<dbReference type="AlphaFoldDB" id="A0A132U563"/>
<proteinExistence type="inferred from homology"/>
<evidence type="ECO:0000256" key="1">
    <source>
        <dbReference type="ARBA" id="ARBA00011046"/>
    </source>
</evidence>
<comment type="caution">
    <text evidence="5">The sequence shown here is derived from an EMBL/GenBank/DDBJ whole genome shotgun (WGS) entry which is preliminary data.</text>
</comment>
<accession>A0A132U563</accession>
<evidence type="ECO:0000313" key="6">
    <source>
        <dbReference type="Proteomes" id="UP000070475"/>
    </source>
</evidence>
<dbReference type="SUPFAM" id="SSF46785">
    <property type="entry name" value="Winged helix' DNA-binding domain"/>
    <property type="match status" value="1"/>
</dbReference>
<evidence type="ECO:0008006" key="7">
    <source>
        <dbReference type="Google" id="ProtNLM"/>
    </source>
</evidence>
<keyword evidence="3" id="KW-0238">DNA-binding</keyword>
<keyword evidence="6" id="KW-1185">Reference proteome</keyword>